<evidence type="ECO:0000313" key="1">
    <source>
        <dbReference type="EMBL" id="MBX15830.1"/>
    </source>
</evidence>
<organism evidence="1">
    <name type="scientific">Rhizophora mucronata</name>
    <name type="common">Asiatic mangrove</name>
    <dbReference type="NCBI Taxonomy" id="61149"/>
    <lineage>
        <taxon>Eukaryota</taxon>
        <taxon>Viridiplantae</taxon>
        <taxon>Streptophyta</taxon>
        <taxon>Embryophyta</taxon>
        <taxon>Tracheophyta</taxon>
        <taxon>Spermatophyta</taxon>
        <taxon>Magnoliopsida</taxon>
        <taxon>eudicotyledons</taxon>
        <taxon>Gunneridae</taxon>
        <taxon>Pentapetalae</taxon>
        <taxon>rosids</taxon>
        <taxon>fabids</taxon>
        <taxon>Malpighiales</taxon>
        <taxon>Rhizophoraceae</taxon>
        <taxon>Rhizophora</taxon>
    </lineage>
</organism>
<accession>A0A2P2LD46</accession>
<dbReference type="AlphaFoldDB" id="A0A2P2LD46"/>
<name>A0A2P2LD46_RHIMU</name>
<sequence>MSIKRLTRSLTRMLPSRLLTWKNLKMKLRISRRKFLFCHNAALHTLLSTMVPISTRQNCG</sequence>
<dbReference type="EMBL" id="GGEC01035346">
    <property type="protein sequence ID" value="MBX15830.1"/>
    <property type="molecule type" value="Transcribed_RNA"/>
</dbReference>
<proteinExistence type="predicted"/>
<reference evidence="1" key="1">
    <citation type="submission" date="2018-02" db="EMBL/GenBank/DDBJ databases">
        <title>Rhizophora mucronata_Transcriptome.</title>
        <authorList>
            <person name="Meera S.P."/>
            <person name="Sreeshan A."/>
            <person name="Augustine A."/>
        </authorList>
    </citation>
    <scope>NUCLEOTIDE SEQUENCE</scope>
    <source>
        <tissue evidence="1">Leaf</tissue>
    </source>
</reference>
<protein>
    <submittedName>
        <fullName evidence="1">Uncharacterized protein MANES_15G089100</fullName>
    </submittedName>
</protein>